<keyword evidence="5" id="KW-0460">Magnesium</keyword>
<evidence type="ECO:0000313" key="11">
    <source>
        <dbReference type="Proteomes" id="UP000281547"/>
    </source>
</evidence>
<dbReference type="FunFam" id="1.10.600.10:FF:000001">
    <property type="entry name" value="Geranylgeranyl diphosphate synthase"/>
    <property type="match status" value="1"/>
</dbReference>
<dbReference type="Gene3D" id="1.10.600.10">
    <property type="entry name" value="Farnesyl Diphosphate Synthase"/>
    <property type="match status" value="1"/>
</dbReference>
<evidence type="ECO:0000256" key="6">
    <source>
        <dbReference type="ARBA" id="ARBA00023229"/>
    </source>
</evidence>
<accession>A0A433XFP7</accession>
<evidence type="ECO:0000256" key="8">
    <source>
        <dbReference type="RuleBase" id="RU004466"/>
    </source>
</evidence>
<reference evidence="10 11" key="1">
    <citation type="journal article" date="2016" name="Int. J. Syst. Evol. Microbiol.">
        <title>Arsenicitalea aurantiaca gen. nov., sp. nov., a new member of the family Hyphomicrobiaceae, isolated from high-arsenic sediment.</title>
        <authorList>
            <person name="Mu Y."/>
            <person name="Zhou L."/>
            <person name="Zeng X.C."/>
            <person name="Liu L."/>
            <person name="Pan Y."/>
            <person name="Chen X."/>
            <person name="Wang J."/>
            <person name="Li S."/>
            <person name="Li W.J."/>
            <person name="Wang Y."/>
        </authorList>
    </citation>
    <scope>NUCLEOTIDE SEQUENCE [LARGE SCALE GENOMIC DNA]</scope>
    <source>
        <strain evidence="10 11">42-50</strain>
    </source>
</reference>
<dbReference type="PANTHER" id="PTHR43281:SF1">
    <property type="entry name" value="FARNESYL DIPHOSPHATE SYNTHASE"/>
    <property type="match status" value="1"/>
</dbReference>
<name>A0A433XFP7_9HYPH</name>
<evidence type="ECO:0000256" key="3">
    <source>
        <dbReference type="ARBA" id="ARBA00022679"/>
    </source>
</evidence>
<dbReference type="GO" id="GO:0016114">
    <property type="term" value="P:terpenoid biosynthetic process"/>
    <property type="evidence" value="ECO:0007669"/>
    <property type="project" value="UniProtKB-ARBA"/>
</dbReference>
<dbReference type="EMBL" id="RZNJ01000002">
    <property type="protein sequence ID" value="RUT32768.1"/>
    <property type="molecule type" value="Genomic_DNA"/>
</dbReference>
<dbReference type="AlphaFoldDB" id="A0A433XFP7"/>
<protein>
    <recommendedName>
        <fullName evidence="7">Probable farnesyl diphosphate synthase</fullName>
    </recommendedName>
</protein>
<comment type="similarity">
    <text evidence="2 8">Belongs to the FPP/GGPP synthase family.</text>
</comment>
<organism evidence="10 11">
    <name type="scientific">Arsenicitalea aurantiaca</name>
    <dbReference type="NCBI Taxonomy" id="1783274"/>
    <lineage>
        <taxon>Bacteria</taxon>
        <taxon>Pseudomonadati</taxon>
        <taxon>Pseudomonadota</taxon>
        <taxon>Alphaproteobacteria</taxon>
        <taxon>Hyphomicrobiales</taxon>
        <taxon>Devosiaceae</taxon>
        <taxon>Arsenicitalea</taxon>
    </lineage>
</organism>
<dbReference type="SFLD" id="SFLDS00005">
    <property type="entry name" value="Isoprenoid_Synthase_Type_I"/>
    <property type="match status" value="1"/>
</dbReference>
<comment type="caution">
    <text evidence="10">The sequence shown here is derived from an EMBL/GenBank/DDBJ whole genome shotgun (WGS) entry which is preliminary data.</text>
</comment>
<evidence type="ECO:0000256" key="9">
    <source>
        <dbReference type="SAM" id="MobiDB-lite"/>
    </source>
</evidence>
<sequence>MGEIQELAGRREGSGPLRGAPSPLLADFTRLREAIDRRLGELVPSAEQRPQSLNGAIRHALLAPSKRVRPVLAYLVAAPDEASHAAVLDAACALEMVHTASLILDDLPCMDDAALRRQRPTTHVAFGEATAILAAIALMNCAYGILADIDALPAETRSRLSAIMARAIGCEGLVAGQELDLNFRDGLDRDAVEDVNWLKTGVLFVASAEFGAVIAGLGPRETAAIGRYARHLGLAFQTADDLLDQTAAAADIGKDVGKDGGKPTLVSMLGVERARLSFEEHLAQADAALVESGVSPEPMRALVSRIFAAKGIVTP</sequence>
<evidence type="ECO:0000256" key="7">
    <source>
        <dbReference type="ARBA" id="ARBA00069024"/>
    </source>
</evidence>
<keyword evidence="3 8" id="KW-0808">Transferase</keyword>
<dbReference type="OrthoDB" id="9805316at2"/>
<dbReference type="InterPro" id="IPR008949">
    <property type="entry name" value="Isoprenoid_synthase_dom_sf"/>
</dbReference>
<dbReference type="Pfam" id="PF00348">
    <property type="entry name" value="polyprenyl_synt"/>
    <property type="match status" value="1"/>
</dbReference>
<evidence type="ECO:0000256" key="5">
    <source>
        <dbReference type="ARBA" id="ARBA00022842"/>
    </source>
</evidence>
<dbReference type="PANTHER" id="PTHR43281">
    <property type="entry name" value="FARNESYL DIPHOSPHATE SYNTHASE"/>
    <property type="match status" value="1"/>
</dbReference>
<evidence type="ECO:0000313" key="10">
    <source>
        <dbReference type="EMBL" id="RUT32768.1"/>
    </source>
</evidence>
<dbReference type="RefSeq" id="WP_127187725.1">
    <property type="nucleotide sequence ID" value="NZ_RZNJ01000002.1"/>
</dbReference>
<evidence type="ECO:0000256" key="4">
    <source>
        <dbReference type="ARBA" id="ARBA00022723"/>
    </source>
</evidence>
<keyword evidence="11" id="KW-1185">Reference proteome</keyword>
<proteinExistence type="inferred from homology"/>
<evidence type="ECO:0000256" key="2">
    <source>
        <dbReference type="ARBA" id="ARBA00006706"/>
    </source>
</evidence>
<comment type="cofactor">
    <cofactor evidence="1">
        <name>Mg(2+)</name>
        <dbReference type="ChEBI" id="CHEBI:18420"/>
    </cofactor>
</comment>
<feature type="region of interest" description="Disordered" evidence="9">
    <location>
        <begin position="1"/>
        <end position="22"/>
    </location>
</feature>
<dbReference type="GO" id="GO:0046872">
    <property type="term" value="F:metal ion binding"/>
    <property type="evidence" value="ECO:0007669"/>
    <property type="project" value="UniProtKB-KW"/>
</dbReference>
<dbReference type="InterPro" id="IPR000092">
    <property type="entry name" value="Polyprenyl_synt"/>
</dbReference>
<dbReference type="GO" id="GO:0004659">
    <property type="term" value="F:prenyltransferase activity"/>
    <property type="evidence" value="ECO:0007669"/>
    <property type="project" value="InterPro"/>
</dbReference>
<keyword evidence="6" id="KW-0414">Isoprene biosynthesis</keyword>
<dbReference type="SUPFAM" id="SSF48576">
    <property type="entry name" value="Terpenoid synthases"/>
    <property type="match status" value="1"/>
</dbReference>
<evidence type="ECO:0000256" key="1">
    <source>
        <dbReference type="ARBA" id="ARBA00001946"/>
    </source>
</evidence>
<keyword evidence="4" id="KW-0479">Metal-binding</keyword>
<gene>
    <name evidence="10" type="ORF">EMQ25_06395</name>
</gene>
<dbReference type="Proteomes" id="UP000281547">
    <property type="component" value="Unassembled WGS sequence"/>
</dbReference>